<accession>A0AAE6FUQ2</accession>
<keyword evidence="2" id="KW-1133">Transmembrane helix</keyword>
<reference evidence="3 4" key="1">
    <citation type="journal article" date="2019" name="ISME J.">
        <title>Evolution in action: habitat transition from sediment to the pelagial leads to genome streamlining in Methylophilaceae.</title>
        <authorList>
            <person name="Salcher M."/>
            <person name="Schaefle D."/>
            <person name="Kaspar M."/>
            <person name="Neuenschwander S.M."/>
            <person name="Ghai R."/>
        </authorList>
    </citation>
    <scope>NUCLEOTIDE SEQUENCE [LARGE SCALE GENOMIC DNA]</scope>
    <source>
        <strain evidence="3 4">MMS-RI-1</strain>
    </source>
</reference>
<protein>
    <submittedName>
        <fullName evidence="3">Uncharacterized protein</fullName>
    </submittedName>
</protein>
<sequence>MAALFEYLHEVQTIWVGNLEYQVKQGWLWLDPLLTLVRDYFFETTVVVTVILLYSIIFFGISLYGKKKIAKKIVYTDEFKNLVKGIDLHLGDEPKKPAAKKPAKNKIS</sequence>
<evidence type="ECO:0000313" key="4">
    <source>
        <dbReference type="Proteomes" id="UP000312102"/>
    </source>
</evidence>
<keyword evidence="2" id="KW-0812">Transmembrane</keyword>
<name>A0AAE6FUQ2_9PROT</name>
<feature type="compositionally biased region" description="Basic residues" evidence="1">
    <location>
        <begin position="97"/>
        <end position="108"/>
    </location>
</feature>
<keyword evidence="4" id="KW-1185">Reference proteome</keyword>
<proteinExistence type="predicted"/>
<dbReference type="AlphaFoldDB" id="A0AAE6FUQ2"/>
<organism evidence="3 4">
    <name type="scientific">Candidatus Methylopumilus rimovensis</name>
    <dbReference type="NCBI Taxonomy" id="2588535"/>
    <lineage>
        <taxon>Bacteria</taxon>
        <taxon>Pseudomonadati</taxon>
        <taxon>Pseudomonadota</taxon>
        <taxon>Betaproteobacteria</taxon>
        <taxon>Nitrosomonadales</taxon>
        <taxon>Methylophilaceae</taxon>
        <taxon>Candidatus Methylopumilus</taxon>
    </lineage>
</organism>
<dbReference type="EMBL" id="CP040986">
    <property type="protein sequence ID" value="QDD14091.1"/>
    <property type="molecule type" value="Genomic_DNA"/>
</dbReference>
<dbReference type="KEGG" id="mrk:FIT61_06630"/>
<feature type="transmembrane region" description="Helical" evidence="2">
    <location>
        <begin position="40"/>
        <end position="64"/>
    </location>
</feature>
<evidence type="ECO:0000256" key="1">
    <source>
        <dbReference type="SAM" id="MobiDB-lite"/>
    </source>
</evidence>
<evidence type="ECO:0000256" key="2">
    <source>
        <dbReference type="SAM" id="Phobius"/>
    </source>
</evidence>
<dbReference type="Proteomes" id="UP000312102">
    <property type="component" value="Chromosome"/>
</dbReference>
<dbReference type="RefSeq" id="WP_139873991.1">
    <property type="nucleotide sequence ID" value="NZ_CP040985.1"/>
</dbReference>
<keyword evidence="2" id="KW-0472">Membrane</keyword>
<gene>
    <name evidence="3" type="ORF">FIT61_06630</name>
</gene>
<evidence type="ECO:0000313" key="3">
    <source>
        <dbReference type="EMBL" id="QDD14091.1"/>
    </source>
</evidence>
<feature type="region of interest" description="Disordered" evidence="1">
    <location>
        <begin position="89"/>
        <end position="108"/>
    </location>
</feature>